<comment type="caution">
    <text evidence="3">The sequence shown here is derived from an EMBL/GenBank/DDBJ whole genome shotgun (WGS) entry which is preliminary data.</text>
</comment>
<reference evidence="3 4" key="1">
    <citation type="journal article" date="2015" name="Genome Announc.">
        <title>Expanding the biotechnology potential of lactobacilli through comparative genomics of 213 strains and associated genera.</title>
        <authorList>
            <person name="Sun Z."/>
            <person name="Harris H.M."/>
            <person name="McCann A."/>
            <person name="Guo C."/>
            <person name="Argimon S."/>
            <person name="Zhang W."/>
            <person name="Yang X."/>
            <person name="Jeffery I.B."/>
            <person name="Cooney J.C."/>
            <person name="Kagawa T.F."/>
            <person name="Liu W."/>
            <person name="Song Y."/>
            <person name="Salvetti E."/>
            <person name="Wrobel A."/>
            <person name="Rasinkangas P."/>
            <person name="Parkhill J."/>
            <person name="Rea M.C."/>
            <person name="O'Sullivan O."/>
            <person name="Ritari J."/>
            <person name="Douillard F.P."/>
            <person name="Paul Ross R."/>
            <person name="Yang R."/>
            <person name="Briner A.E."/>
            <person name="Felis G.E."/>
            <person name="de Vos W.M."/>
            <person name="Barrangou R."/>
            <person name="Klaenhammer T.R."/>
            <person name="Caufield P.W."/>
            <person name="Cui Y."/>
            <person name="Zhang H."/>
            <person name="O'Toole P.W."/>
        </authorList>
    </citation>
    <scope>NUCLEOTIDE SEQUENCE [LARGE SCALE GENOMIC DNA]</scope>
    <source>
        <strain evidence="3 4">DSM 17757</strain>
    </source>
</reference>
<evidence type="ECO:0000313" key="4">
    <source>
        <dbReference type="Proteomes" id="UP000051568"/>
    </source>
</evidence>
<dbReference type="GO" id="GO:0005829">
    <property type="term" value="C:cytosol"/>
    <property type="evidence" value="ECO:0007669"/>
    <property type="project" value="TreeGrafter"/>
</dbReference>
<dbReference type="Pfam" id="PF02033">
    <property type="entry name" value="RBFA"/>
    <property type="match status" value="1"/>
</dbReference>
<keyword evidence="1 2" id="KW-0690">Ribosome biogenesis</keyword>
<name>A0A0R2IQT8_9LACO</name>
<dbReference type="GO" id="GO:0030490">
    <property type="term" value="P:maturation of SSU-rRNA"/>
    <property type="evidence" value="ECO:0007669"/>
    <property type="project" value="UniProtKB-UniRule"/>
</dbReference>
<keyword evidence="4" id="KW-1185">Reference proteome</keyword>
<keyword evidence="2" id="KW-0963">Cytoplasm</keyword>
<dbReference type="InterPro" id="IPR023799">
    <property type="entry name" value="RbfA_dom_sf"/>
</dbReference>
<dbReference type="NCBIfam" id="TIGR00082">
    <property type="entry name" value="rbfA"/>
    <property type="match status" value="1"/>
</dbReference>
<evidence type="ECO:0000256" key="2">
    <source>
        <dbReference type="HAMAP-Rule" id="MF_00003"/>
    </source>
</evidence>
<proteinExistence type="inferred from homology"/>
<protein>
    <recommendedName>
        <fullName evidence="2">Ribosome-binding factor A</fullName>
    </recommendedName>
</protein>
<dbReference type="RefSeq" id="WP_057747889.1">
    <property type="nucleotide sequence ID" value="NZ_BJVH01000001.1"/>
</dbReference>
<dbReference type="InterPro" id="IPR020053">
    <property type="entry name" value="Ribosome-bd_factorA_CS"/>
</dbReference>
<dbReference type="SUPFAM" id="SSF89919">
    <property type="entry name" value="Ribosome-binding factor A, RbfA"/>
    <property type="match status" value="1"/>
</dbReference>
<comment type="subcellular location">
    <subcellularLocation>
        <location evidence="2">Cytoplasm</location>
    </subcellularLocation>
</comment>
<dbReference type="Proteomes" id="UP000051568">
    <property type="component" value="Unassembled WGS sequence"/>
</dbReference>
<dbReference type="OrthoDB" id="307788at2"/>
<dbReference type="PROSITE" id="PS01319">
    <property type="entry name" value="RBFA"/>
    <property type="match status" value="1"/>
</dbReference>
<dbReference type="STRING" id="319652.IV80_GL000078"/>
<dbReference type="Gene3D" id="3.30.300.20">
    <property type="match status" value="1"/>
</dbReference>
<dbReference type="PANTHER" id="PTHR33515:SF1">
    <property type="entry name" value="RIBOSOME-BINDING FACTOR A, CHLOROPLASTIC-RELATED"/>
    <property type="match status" value="1"/>
</dbReference>
<comment type="similarity">
    <text evidence="2">Belongs to the RbfA family.</text>
</comment>
<evidence type="ECO:0000313" key="3">
    <source>
        <dbReference type="EMBL" id="KRN67537.1"/>
    </source>
</evidence>
<dbReference type="InterPro" id="IPR000238">
    <property type="entry name" value="RbfA"/>
</dbReference>
<dbReference type="HAMAP" id="MF_00003">
    <property type="entry name" value="RbfA"/>
    <property type="match status" value="1"/>
</dbReference>
<dbReference type="PANTHER" id="PTHR33515">
    <property type="entry name" value="RIBOSOME-BINDING FACTOR A, CHLOROPLASTIC-RELATED"/>
    <property type="match status" value="1"/>
</dbReference>
<dbReference type="GO" id="GO:0043024">
    <property type="term" value="F:ribosomal small subunit binding"/>
    <property type="evidence" value="ECO:0007669"/>
    <property type="project" value="TreeGrafter"/>
</dbReference>
<dbReference type="AlphaFoldDB" id="A0A0R2IQT8"/>
<accession>A0A0R2IQT8</accession>
<dbReference type="InterPro" id="IPR015946">
    <property type="entry name" value="KH_dom-like_a/b"/>
</dbReference>
<comment type="function">
    <text evidence="2">One of several proteins that assist in the late maturation steps of the functional core of the 30S ribosomal subunit. Associates with free 30S ribosomal subunits (but not with 30S subunits that are part of 70S ribosomes or polysomes). Required for efficient processing of 16S rRNA. May interact with the 5'-terminal helix region of 16S rRNA.</text>
</comment>
<sequence length="117" mass="13156">MARLYRADRLGQEIEKEISDIIRKRVRDPRVQGITITGVNVTGDLQQATVYYSILSDKASDGEKVATGLKKAKGLIRSELGSRLSIYKTPDLIFERDASVQYGDRIDQLINKLNSKD</sequence>
<evidence type="ECO:0000256" key="1">
    <source>
        <dbReference type="ARBA" id="ARBA00022517"/>
    </source>
</evidence>
<comment type="subunit">
    <text evidence="2">Monomer. Binds 30S ribosomal subunits, but not 50S ribosomal subunits or 70S ribosomes.</text>
</comment>
<organism evidence="3 4">
    <name type="scientific">Pediococcus cellicola</name>
    <dbReference type="NCBI Taxonomy" id="319652"/>
    <lineage>
        <taxon>Bacteria</taxon>
        <taxon>Bacillati</taxon>
        <taxon>Bacillota</taxon>
        <taxon>Bacilli</taxon>
        <taxon>Lactobacillales</taxon>
        <taxon>Lactobacillaceae</taxon>
        <taxon>Pediococcus</taxon>
    </lineage>
</organism>
<dbReference type="PATRIC" id="fig|319652.3.peg.80"/>
<gene>
    <name evidence="2" type="primary">rbfA</name>
    <name evidence="3" type="ORF">IV80_GL000078</name>
</gene>
<dbReference type="EMBL" id="JQBR01000001">
    <property type="protein sequence ID" value="KRN67537.1"/>
    <property type="molecule type" value="Genomic_DNA"/>
</dbReference>